<dbReference type="Proteomes" id="UP000295252">
    <property type="component" value="Chromosome V"/>
</dbReference>
<proteinExistence type="predicted"/>
<dbReference type="InParanoid" id="A0A068U4N7"/>
<sequence length="75" mass="8520">MSHALWTLQQISLFLESSKLEIKYLLEWKGTMEKGITDLEPWKGTSKLSLSRFQPKPIIILLETIAIAYLSARGG</sequence>
<evidence type="ECO:0000313" key="2">
    <source>
        <dbReference type="Proteomes" id="UP000295252"/>
    </source>
</evidence>
<evidence type="ECO:0000313" key="1">
    <source>
        <dbReference type="EMBL" id="CDP03481.1"/>
    </source>
</evidence>
<dbReference type="AlphaFoldDB" id="A0A068U4N7"/>
<dbReference type="PhylomeDB" id="A0A068U4N7"/>
<protein>
    <submittedName>
        <fullName evidence="1">Uncharacterized protein</fullName>
    </submittedName>
</protein>
<keyword evidence="2" id="KW-1185">Reference proteome</keyword>
<dbReference type="Gramene" id="CDP03481">
    <property type="protein sequence ID" value="CDP03481"/>
    <property type="gene ID" value="GSCOC_T00015275001"/>
</dbReference>
<gene>
    <name evidence="1" type="ORF">GSCOC_T00015275001</name>
</gene>
<accession>A0A068U4N7</accession>
<organism evidence="1 2">
    <name type="scientific">Coffea canephora</name>
    <name type="common">Robusta coffee</name>
    <dbReference type="NCBI Taxonomy" id="49390"/>
    <lineage>
        <taxon>Eukaryota</taxon>
        <taxon>Viridiplantae</taxon>
        <taxon>Streptophyta</taxon>
        <taxon>Embryophyta</taxon>
        <taxon>Tracheophyta</taxon>
        <taxon>Spermatophyta</taxon>
        <taxon>Magnoliopsida</taxon>
        <taxon>eudicotyledons</taxon>
        <taxon>Gunneridae</taxon>
        <taxon>Pentapetalae</taxon>
        <taxon>asterids</taxon>
        <taxon>lamiids</taxon>
        <taxon>Gentianales</taxon>
        <taxon>Rubiaceae</taxon>
        <taxon>Ixoroideae</taxon>
        <taxon>Gardenieae complex</taxon>
        <taxon>Bertiereae - Coffeeae clade</taxon>
        <taxon>Coffeeae</taxon>
        <taxon>Coffea</taxon>
    </lineage>
</organism>
<dbReference type="EMBL" id="HG739094">
    <property type="protein sequence ID" value="CDP03481.1"/>
    <property type="molecule type" value="Genomic_DNA"/>
</dbReference>
<reference evidence="2" key="1">
    <citation type="journal article" date="2014" name="Science">
        <title>The coffee genome provides insight into the convergent evolution of caffeine biosynthesis.</title>
        <authorList>
            <person name="Denoeud F."/>
            <person name="Carretero-Paulet L."/>
            <person name="Dereeper A."/>
            <person name="Droc G."/>
            <person name="Guyot R."/>
            <person name="Pietrella M."/>
            <person name="Zheng C."/>
            <person name="Alberti A."/>
            <person name="Anthony F."/>
            <person name="Aprea G."/>
            <person name="Aury J.M."/>
            <person name="Bento P."/>
            <person name="Bernard M."/>
            <person name="Bocs S."/>
            <person name="Campa C."/>
            <person name="Cenci A."/>
            <person name="Combes M.C."/>
            <person name="Crouzillat D."/>
            <person name="Da Silva C."/>
            <person name="Daddiego L."/>
            <person name="De Bellis F."/>
            <person name="Dussert S."/>
            <person name="Garsmeur O."/>
            <person name="Gayraud T."/>
            <person name="Guignon V."/>
            <person name="Jahn K."/>
            <person name="Jamilloux V."/>
            <person name="Joet T."/>
            <person name="Labadie K."/>
            <person name="Lan T."/>
            <person name="Leclercq J."/>
            <person name="Lepelley M."/>
            <person name="Leroy T."/>
            <person name="Li L.T."/>
            <person name="Librado P."/>
            <person name="Lopez L."/>
            <person name="Munoz A."/>
            <person name="Noel B."/>
            <person name="Pallavicini A."/>
            <person name="Perrotta G."/>
            <person name="Poncet V."/>
            <person name="Pot D."/>
            <person name="Priyono X."/>
            <person name="Rigoreau M."/>
            <person name="Rouard M."/>
            <person name="Rozas J."/>
            <person name="Tranchant-Dubreuil C."/>
            <person name="VanBuren R."/>
            <person name="Zhang Q."/>
            <person name="Andrade A.C."/>
            <person name="Argout X."/>
            <person name="Bertrand B."/>
            <person name="de Kochko A."/>
            <person name="Graziosi G."/>
            <person name="Henry R.J."/>
            <person name="Jayarama X."/>
            <person name="Ming R."/>
            <person name="Nagai C."/>
            <person name="Rounsley S."/>
            <person name="Sankoff D."/>
            <person name="Giuliano G."/>
            <person name="Albert V.A."/>
            <person name="Wincker P."/>
            <person name="Lashermes P."/>
        </authorList>
    </citation>
    <scope>NUCLEOTIDE SEQUENCE [LARGE SCALE GENOMIC DNA]</scope>
    <source>
        <strain evidence="2">cv. DH200-94</strain>
    </source>
</reference>
<name>A0A068U4N7_COFCA</name>